<evidence type="ECO:0000256" key="8">
    <source>
        <dbReference type="ARBA" id="ARBA00023268"/>
    </source>
</evidence>
<name>A0A8J2JV28_9HEXA</name>
<proteinExistence type="predicted"/>
<dbReference type="Proteomes" id="UP000708208">
    <property type="component" value="Unassembled WGS sequence"/>
</dbReference>
<dbReference type="AlphaFoldDB" id="A0A8J2JV28"/>
<evidence type="ECO:0000313" key="11">
    <source>
        <dbReference type="Proteomes" id="UP000708208"/>
    </source>
</evidence>
<accession>A0A8J2JV28</accession>
<evidence type="ECO:0000256" key="1">
    <source>
        <dbReference type="ARBA" id="ARBA00022450"/>
    </source>
</evidence>
<dbReference type="OrthoDB" id="6432380at2759"/>
<keyword evidence="3" id="KW-0276">Fatty acid metabolism</keyword>
<keyword evidence="2" id="KW-0444">Lipid biosynthesis</keyword>
<evidence type="ECO:0000256" key="6">
    <source>
        <dbReference type="ARBA" id="ARBA00023098"/>
    </source>
</evidence>
<evidence type="ECO:0000313" key="10">
    <source>
        <dbReference type="EMBL" id="CAG7725773.1"/>
    </source>
</evidence>
<dbReference type="GO" id="GO:0016491">
    <property type="term" value="F:oxidoreductase activity"/>
    <property type="evidence" value="ECO:0007669"/>
    <property type="project" value="UniProtKB-KW"/>
</dbReference>
<dbReference type="GO" id="GO:0004312">
    <property type="term" value="F:fatty acid synthase activity"/>
    <property type="evidence" value="ECO:0007669"/>
    <property type="project" value="TreeGrafter"/>
</dbReference>
<gene>
    <name evidence="10" type="ORF">AFUS01_LOCUS14717</name>
</gene>
<dbReference type="InterPro" id="IPR050091">
    <property type="entry name" value="PKS_NRPS_Biosynth_Enz"/>
</dbReference>
<keyword evidence="7" id="KW-0275">Fatty acid biosynthesis</keyword>
<keyword evidence="11" id="KW-1185">Reference proteome</keyword>
<evidence type="ECO:0000256" key="3">
    <source>
        <dbReference type="ARBA" id="ARBA00022832"/>
    </source>
</evidence>
<dbReference type="InterPro" id="IPR020843">
    <property type="entry name" value="ER"/>
</dbReference>
<reference evidence="10" key="1">
    <citation type="submission" date="2021-06" db="EMBL/GenBank/DDBJ databases">
        <authorList>
            <person name="Hodson N. C."/>
            <person name="Mongue J. A."/>
            <person name="Jaron S. K."/>
        </authorList>
    </citation>
    <scope>NUCLEOTIDE SEQUENCE</scope>
</reference>
<comment type="caution">
    <text evidence="10">The sequence shown here is derived from an EMBL/GenBank/DDBJ whole genome shotgun (WGS) entry which is preliminary data.</text>
</comment>
<dbReference type="PANTHER" id="PTHR43775:SF7">
    <property type="entry name" value="FATTY ACID SYNTHASE"/>
    <property type="match status" value="1"/>
</dbReference>
<keyword evidence="5" id="KW-0560">Oxidoreductase</keyword>
<protein>
    <recommendedName>
        <fullName evidence="9">Enoyl reductase (ER) domain-containing protein</fullName>
    </recommendedName>
</protein>
<dbReference type="SMART" id="SM00829">
    <property type="entry name" value="PKS_ER"/>
    <property type="match status" value="1"/>
</dbReference>
<dbReference type="PANTHER" id="PTHR43775">
    <property type="entry name" value="FATTY ACID SYNTHASE"/>
    <property type="match status" value="1"/>
</dbReference>
<evidence type="ECO:0000256" key="5">
    <source>
        <dbReference type="ARBA" id="ARBA00023002"/>
    </source>
</evidence>
<keyword evidence="8" id="KW-0511">Multifunctional enzyme</keyword>
<keyword evidence="1" id="KW-0596">Phosphopantetheine</keyword>
<organism evidence="10 11">
    <name type="scientific">Allacma fusca</name>
    <dbReference type="NCBI Taxonomy" id="39272"/>
    <lineage>
        <taxon>Eukaryota</taxon>
        <taxon>Metazoa</taxon>
        <taxon>Ecdysozoa</taxon>
        <taxon>Arthropoda</taxon>
        <taxon>Hexapoda</taxon>
        <taxon>Collembola</taxon>
        <taxon>Symphypleona</taxon>
        <taxon>Sminthuridae</taxon>
        <taxon>Allacma</taxon>
    </lineage>
</organism>
<evidence type="ECO:0000256" key="2">
    <source>
        <dbReference type="ARBA" id="ARBA00022516"/>
    </source>
</evidence>
<dbReference type="CDD" id="cd05195">
    <property type="entry name" value="enoyl_red"/>
    <property type="match status" value="1"/>
</dbReference>
<feature type="domain" description="Enoyl reductase (ER)" evidence="9">
    <location>
        <begin position="361"/>
        <end position="670"/>
    </location>
</feature>
<sequence length="672" mass="74514">MFHSAVQRIPSHAVVIEIAPHGLFQTILKRSLHETCVSISLTDRNQSSAPFFLRSVGKLFVSGLQPKINKLYPELQFPLRSAAPPLSLLIQWNHQDSWKVAGLPANGTGNDFEINLENPAQEFYCGYKINGQLLFPPSGFLVSIWRVLAEKVGTSMDRPITFENIVFNSVCYTSTQYVTKFICNINTSGDFEILENGNSVVTGSVRFEDAEMFKTEDKVSENDKVYTQAEVYDRLRKVGYEFSGSFKSLIEVEVGSHWGSVAWHENLAVLLESLLQLEIFPNLSNQALLPFRIQKVTIDVGCLRDVTGQRIRTHMIISRDKNLKLVSCTGIEIRGVQLLPVNCFGDFNPDSENIKANLAAESLPNLLLGFGKELAKQNIVGSYIAIEQGILGLLNDFAVNTVGTIGSRQTSVEFSGVVSGQKVMGLAKFQAGTVQLISVVHWRIPDTWSLRDAATVPTAYATAYYALIVRGTLKHKENILIQHGDEAVGEAAIAIALNMKCNVYTTVSSAENKQILLKRFPALNPAKILSSKCCHNLEKMIQEETNGKGANLVLNSFSGDLTTLPIRCIAEYGRFLQLMDGGFENPHNRKFHETTIGLSIFLKSVSFHGICKDILNSSREEDSKIVHNKLQEGIGLGIVRPLAMKHVENAQLKDSNWLQPRSPGLTKIVFEI</sequence>
<evidence type="ECO:0000256" key="7">
    <source>
        <dbReference type="ARBA" id="ARBA00023160"/>
    </source>
</evidence>
<evidence type="ECO:0000256" key="4">
    <source>
        <dbReference type="ARBA" id="ARBA00022857"/>
    </source>
</evidence>
<keyword evidence="4" id="KW-0521">NADP</keyword>
<dbReference type="EMBL" id="CAJVCH010126690">
    <property type="protein sequence ID" value="CAG7725773.1"/>
    <property type="molecule type" value="Genomic_DNA"/>
</dbReference>
<keyword evidence="6" id="KW-0443">Lipid metabolism</keyword>
<dbReference type="GO" id="GO:0006633">
    <property type="term" value="P:fatty acid biosynthetic process"/>
    <property type="evidence" value="ECO:0007669"/>
    <property type="project" value="UniProtKB-KW"/>
</dbReference>
<evidence type="ECO:0000259" key="9">
    <source>
        <dbReference type="SMART" id="SM00829"/>
    </source>
</evidence>